<evidence type="ECO:0000256" key="2">
    <source>
        <dbReference type="SAM" id="Phobius"/>
    </source>
</evidence>
<dbReference type="Proteomes" id="UP000823674">
    <property type="component" value="Chromosome A07"/>
</dbReference>
<feature type="transmembrane region" description="Helical" evidence="2">
    <location>
        <begin position="132"/>
        <end position="150"/>
    </location>
</feature>
<dbReference type="EMBL" id="JADBGQ010000009">
    <property type="protein sequence ID" value="KAG5378714.1"/>
    <property type="molecule type" value="Genomic_DNA"/>
</dbReference>
<protein>
    <submittedName>
        <fullName evidence="3">Uncharacterized protein</fullName>
    </submittedName>
</protein>
<keyword evidence="2" id="KW-1133">Transmembrane helix</keyword>
<keyword evidence="2" id="KW-0472">Membrane</keyword>
<gene>
    <name evidence="3" type="primary">A07g504480.1_BraROA</name>
    <name evidence="3" type="ORF">IGI04_026556</name>
</gene>
<feature type="compositionally biased region" description="Low complexity" evidence="1">
    <location>
        <begin position="36"/>
        <end position="45"/>
    </location>
</feature>
<name>A0ABQ7KWD7_BRACM</name>
<proteinExistence type="predicted"/>
<feature type="region of interest" description="Disordered" evidence="1">
    <location>
        <begin position="1"/>
        <end position="20"/>
    </location>
</feature>
<feature type="region of interest" description="Disordered" evidence="1">
    <location>
        <begin position="36"/>
        <end position="75"/>
    </location>
</feature>
<organism evidence="3 4">
    <name type="scientific">Brassica rapa subsp. trilocularis</name>
    <dbReference type="NCBI Taxonomy" id="1813537"/>
    <lineage>
        <taxon>Eukaryota</taxon>
        <taxon>Viridiplantae</taxon>
        <taxon>Streptophyta</taxon>
        <taxon>Embryophyta</taxon>
        <taxon>Tracheophyta</taxon>
        <taxon>Spermatophyta</taxon>
        <taxon>Magnoliopsida</taxon>
        <taxon>eudicotyledons</taxon>
        <taxon>Gunneridae</taxon>
        <taxon>Pentapetalae</taxon>
        <taxon>rosids</taxon>
        <taxon>malvids</taxon>
        <taxon>Brassicales</taxon>
        <taxon>Brassicaceae</taxon>
        <taxon>Brassiceae</taxon>
        <taxon>Brassica</taxon>
    </lineage>
</organism>
<accession>A0ABQ7KWD7</accession>
<keyword evidence="2" id="KW-0812">Transmembrane</keyword>
<sequence length="154" mass="16598">MDRGDIEEAGEEDFPRLGGGRYRPVVAHDRAVIEMSSVEPGSSSSPTLKNIKVVTPGELGAGGREGPRLEDGVNGHQKESKLELFGFDSLVNILGLKSMTGEQVAAPSSPRDGEDISITQGHPKPALKMGTMMGVFVPCLQNILGIIYYIRFTW</sequence>
<evidence type="ECO:0000313" key="4">
    <source>
        <dbReference type="Proteomes" id="UP000823674"/>
    </source>
</evidence>
<feature type="compositionally biased region" description="Basic and acidic residues" evidence="1">
    <location>
        <begin position="65"/>
        <end position="75"/>
    </location>
</feature>
<reference evidence="3 4" key="1">
    <citation type="submission" date="2021-03" db="EMBL/GenBank/DDBJ databases">
        <authorList>
            <person name="King G.J."/>
            <person name="Bancroft I."/>
            <person name="Baten A."/>
            <person name="Bloomfield J."/>
            <person name="Borpatragohain P."/>
            <person name="He Z."/>
            <person name="Irish N."/>
            <person name="Irwin J."/>
            <person name="Liu K."/>
            <person name="Mauleon R.P."/>
            <person name="Moore J."/>
            <person name="Morris R."/>
            <person name="Ostergaard L."/>
            <person name="Wang B."/>
            <person name="Wells R."/>
        </authorList>
    </citation>
    <scope>NUCLEOTIDE SEQUENCE [LARGE SCALE GENOMIC DNA]</scope>
    <source>
        <strain evidence="3">R-o-18</strain>
        <tissue evidence="3">Leaf</tissue>
    </source>
</reference>
<keyword evidence="4" id="KW-1185">Reference proteome</keyword>
<evidence type="ECO:0000313" key="3">
    <source>
        <dbReference type="EMBL" id="KAG5378714.1"/>
    </source>
</evidence>
<comment type="caution">
    <text evidence="3">The sequence shown here is derived from an EMBL/GenBank/DDBJ whole genome shotgun (WGS) entry which is preliminary data.</text>
</comment>
<evidence type="ECO:0000256" key="1">
    <source>
        <dbReference type="SAM" id="MobiDB-lite"/>
    </source>
</evidence>